<comment type="catalytic activity">
    <reaction evidence="8">
        <text>S-methyl-5'-thioadenosine + phosphate = 5-(methylsulfanyl)-alpha-D-ribose 1-phosphate + adenine</text>
        <dbReference type="Rhea" id="RHEA:11852"/>
        <dbReference type="ChEBI" id="CHEBI:16708"/>
        <dbReference type="ChEBI" id="CHEBI:17509"/>
        <dbReference type="ChEBI" id="CHEBI:43474"/>
        <dbReference type="ChEBI" id="CHEBI:58533"/>
        <dbReference type="EC" id="2.4.2.28"/>
    </reaction>
    <physiologicalReaction direction="left-to-right" evidence="8">
        <dbReference type="Rhea" id="RHEA:11853"/>
    </physiologicalReaction>
</comment>
<comment type="caution">
    <text evidence="9">The sequence shown here is derived from an EMBL/GenBank/DDBJ whole genome shotgun (WGS) entry which is preliminary data.</text>
</comment>
<proteinExistence type="inferred from homology"/>
<comment type="similarity">
    <text evidence="2">Belongs to the purine nucleoside phosphorylase YfiH/LACC1 family.</text>
</comment>
<organism evidence="9 10">
    <name type="scientific">Dechloromonas agitata</name>
    <dbReference type="NCBI Taxonomy" id="73030"/>
    <lineage>
        <taxon>Bacteria</taxon>
        <taxon>Pseudomonadati</taxon>
        <taxon>Pseudomonadota</taxon>
        <taxon>Betaproteobacteria</taxon>
        <taxon>Rhodocyclales</taxon>
        <taxon>Azonexaceae</taxon>
        <taxon>Dechloromonas</taxon>
    </lineage>
</organism>
<gene>
    <name evidence="9" type="ORF">HXL68_08170</name>
</gene>
<feature type="non-terminal residue" evidence="9">
    <location>
        <position position="66"/>
    </location>
</feature>
<dbReference type="AlphaFoldDB" id="A0A930G1P6"/>
<accession>A0A930G1P6</accession>
<comment type="catalytic activity">
    <reaction evidence="6">
        <text>adenosine + H2O + H(+) = inosine + NH4(+)</text>
        <dbReference type="Rhea" id="RHEA:24408"/>
        <dbReference type="ChEBI" id="CHEBI:15377"/>
        <dbReference type="ChEBI" id="CHEBI:15378"/>
        <dbReference type="ChEBI" id="CHEBI:16335"/>
        <dbReference type="ChEBI" id="CHEBI:17596"/>
        <dbReference type="ChEBI" id="CHEBI:28938"/>
        <dbReference type="EC" id="3.5.4.4"/>
    </reaction>
    <physiologicalReaction direction="left-to-right" evidence="6">
        <dbReference type="Rhea" id="RHEA:24409"/>
    </physiologicalReaction>
</comment>
<dbReference type="InterPro" id="IPR038371">
    <property type="entry name" value="Cu_polyphenol_OxRdtase_sf"/>
</dbReference>
<evidence type="ECO:0000313" key="9">
    <source>
        <dbReference type="EMBL" id="MBF1165003.1"/>
    </source>
</evidence>
<dbReference type="GO" id="GO:0046872">
    <property type="term" value="F:metal ion binding"/>
    <property type="evidence" value="ECO:0007669"/>
    <property type="project" value="UniProtKB-KW"/>
</dbReference>
<keyword evidence="3" id="KW-0808">Transferase</keyword>
<protein>
    <submittedName>
        <fullName evidence="9">Laccase domain-containing protein</fullName>
    </submittedName>
</protein>
<evidence type="ECO:0000256" key="2">
    <source>
        <dbReference type="ARBA" id="ARBA00007353"/>
    </source>
</evidence>
<dbReference type="Pfam" id="PF02578">
    <property type="entry name" value="Cu-oxidase_4"/>
    <property type="match status" value="1"/>
</dbReference>
<comment type="catalytic activity">
    <reaction evidence="1">
        <text>inosine + phosphate = alpha-D-ribose 1-phosphate + hypoxanthine</text>
        <dbReference type="Rhea" id="RHEA:27646"/>
        <dbReference type="ChEBI" id="CHEBI:17368"/>
        <dbReference type="ChEBI" id="CHEBI:17596"/>
        <dbReference type="ChEBI" id="CHEBI:43474"/>
        <dbReference type="ChEBI" id="CHEBI:57720"/>
        <dbReference type="EC" id="2.4.2.1"/>
    </reaction>
    <physiologicalReaction direction="left-to-right" evidence="1">
        <dbReference type="Rhea" id="RHEA:27647"/>
    </physiologicalReaction>
</comment>
<evidence type="ECO:0000256" key="4">
    <source>
        <dbReference type="ARBA" id="ARBA00022723"/>
    </source>
</evidence>
<keyword evidence="5" id="KW-0862">Zinc</keyword>
<name>A0A930G1P6_9RHOO</name>
<dbReference type="Gene3D" id="3.60.140.10">
    <property type="entry name" value="CNF1/YfiH-like putative cysteine hydrolases"/>
    <property type="match status" value="1"/>
</dbReference>
<evidence type="ECO:0000256" key="8">
    <source>
        <dbReference type="ARBA" id="ARBA00049893"/>
    </source>
</evidence>
<dbReference type="InterPro" id="IPR003730">
    <property type="entry name" value="Cu_polyphenol_OxRdtase"/>
</dbReference>
<evidence type="ECO:0000256" key="3">
    <source>
        <dbReference type="ARBA" id="ARBA00022679"/>
    </source>
</evidence>
<evidence type="ECO:0000256" key="6">
    <source>
        <dbReference type="ARBA" id="ARBA00047989"/>
    </source>
</evidence>
<sequence length="66" mass="7164">MADCREPDWPAPPGVRALQTLRTGGCSPAPWASFNLGDHVGDAPARVTANRAELRRQLPSEPLWLS</sequence>
<dbReference type="SUPFAM" id="SSF64438">
    <property type="entry name" value="CNF1/YfiH-like putative cysteine hydrolases"/>
    <property type="match status" value="1"/>
</dbReference>
<keyword evidence="4" id="KW-0479">Metal-binding</keyword>
<dbReference type="InterPro" id="IPR011324">
    <property type="entry name" value="Cytotoxic_necrot_fac-like_cat"/>
</dbReference>
<reference evidence="9" key="1">
    <citation type="submission" date="2020-04" db="EMBL/GenBank/DDBJ databases">
        <title>Deep metagenomics examines the oral microbiome during advanced dental caries in children, revealing novel taxa and co-occurrences with host molecules.</title>
        <authorList>
            <person name="Baker J.L."/>
            <person name="Morton J.T."/>
            <person name="Dinis M."/>
            <person name="Alvarez R."/>
            <person name="Tran N.C."/>
            <person name="Knight R."/>
            <person name="Edlund A."/>
        </authorList>
    </citation>
    <scope>NUCLEOTIDE SEQUENCE</scope>
    <source>
        <strain evidence="9">JCVI_32_bin.24</strain>
    </source>
</reference>
<dbReference type="Proteomes" id="UP000718593">
    <property type="component" value="Unassembled WGS sequence"/>
</dbReference>
<evidence type="ECO:0000313" key="10">
    <source>
        <dbReference type="Proteomes" id="UP000718593"/>
    </source>
</evidence>
<evidence type="ECO:0000256" key="5">
    <source>
        <dbReference type="ARBA" id="ARBA00022833"/>
    </source>
</evidence>
<evidence type="ECO:0000256" key="1">
    <source>
        <dbReference type="ARBA" id="ARBA00000553"/>
    </source>
</evidence>
<evidence type="ECO:0000256" key="7">
    <source>
        <dbReference type="ARBA" id="ARBA00048968"/>
    </source>
</evidence>
<dbReference type="EMBL" id="JABZMI010000138">
    <property type="protein sequence ID" value="MBF1165003.1"/>
    <property type="molecule type" value="Genomic_DNA"/>
</dbReference>
<dbReference type="GO" id="GO:0017061">
    <property type="term" value="F:S-methyl-5-thioadenosine phosphorylase activity"/>
    <property type="evidence" value="ECO:0007669"/>
    <property type="project" value="UniProtKB-EC"/>
</dbReference>
<comment type="catalytic activity">
    <reaction evidence="7">
        <text>adenosine + phosphate = alpha-D-ribose 1-phosphate + adenine</text>
        <dbReference type="Rhea" id="RHEA:27642"/>
        <dbReference type="ChEBI" id="CHEBI:16335"/>
        <dbReference type="ChEBI" id="CHEBI:16708"/>
        <dbReference type="ChEBI" id="CHEBI:43474"/>
        <dbReference type="ChEBI" id="CHEBI:57720"/>
        <dbReference type="EC" id="2.4.2.1"/>
    </reaction>
    <physiologicalReaction direction="left-to-right" evidence="7">
        <dbReference type="Rhea" id="RHEA:27643"/>
    </physiologicalReaction>
</comment>